<name>A0ABR4YLL1_9BACT</name>
<evidence type="ECO:0000256" key="1">
    <source>
        <dbReference type="ARBA" id="ARBA00010643"/>
    </source>
</evidence>
<proteinExistence type="inferred from homology"/>
<dbReference type="PIRSF" id="PIRSF000216">
    <property type="entry name" value="NADH_DH_24kDa"/>
    <property type="match status" value="1"/>
</dbReference>
<gene>
    <name evidence="7" type="ORF">LG35_01155</name>
</gene>
<evidence type="ECO:0000256" key="2">
    <source>
        <dbReference type="ARBA" id="ARBA00022714"/>
    </source>
</evidence>
<dbReference type="InterPro" id="IPR041921">
    <property type="entry name" value="NuoE_N"/>
</dbReference>
<keyword evidence="2" id="KW-0001">2Fe-2S</keyword>
<dbReference type="SUPFAM" id="SSF52833">
    <property type="entry name" value="Thioredoxin-like"/>
    <property type="match status" value="1"/>
</dbReference>
<evidence type="ECO:0000256" key="3">
    <source>
        <dbReference type="ARBA" id="ARBA00022723"/>
    </source>
</evidence>
<comment type="cofactor">
    <cofactor evidence="6">
        <name>[2Fe-2S] cluster</name>
        <dbReference type="ChEBI" id="CHEBI:190135"/>
    </cofactor>
</comment>
<dbReference type="NCBIfam" id="NF005722">
    <property type="entry name" value="PRK07539.1-2"/>
    <property type="match status" value="1"/>
</dbReference>
<keyword evidence="3" id="KW-0479">Metal-binding</keyword>
<keyword evidence="5" id="KW-0411">Iron-sulfur</keyword>
<organism evidence="7 8">
    <name type="scientific">Alistipes inops</name>
    <dbReference type="NCBI Taxonomy" id="1501391"/>
    <lineage>
        <taxon>Bacteria</taxon>
        <taxon>Pseudomonadati</taxon>
        <taxon>Bacteroidota</taxon>
        <taxon>Bacteroidia</taxon>
        <taxon>Bacteroidales</taxon>
        <taxon>Rikenellaceae</taxon>
        <taxon>Alistipes</taxon>
    </lineage>
</organism>
<reference evidence="7 8" key="1">
    <citation type="submission" date="2014-09" db="EMBL/GenBank/DDBJ databases">
        <title>Alistipes sp. 627, sp. nov., a novel member of the family Rikenellaceae isolated from human faeces.</title>
        <authorList>
            <person name="Shkoporov A.N."/>
            <person name="Chaplin A.V."/>
            <person name="Motuzova O.V."/>
            <person name="Kafarskaia L.I."/>
            <person name="Khokhlova E.V."/>
            <person name="Efimov B.A."/>
        </authorList>
    </citation>
    <scope>NUCLEOTIDE SEQUENCE [LARGE SCALE GENOMIC DNA]</scope>
    <source>
        <strain evidence="7 8">627</strain>
    </source>
</reference>
<evidence type="ECO:0000313" key="7">
    <source>
        <dbReference type="EMBL" id="KHE43082.1"/>
    </source>
</evidence>
<dbReference type="InterPro" id="IPR042128">
    <property type="entry name" value="NuoE_dom"/>
</dbReference>
<accession>A0ABR4YLL1</accession>
<dbReference type="PANTHER" id="PTHR43342:SF2">
    <property type="entry name" value="POTENTIAL NAD-REDUCING HYDROGENASE SUBUNIT"/>
    <property type="match status" value="1"/>
</dbReference>
<protein>
    <submittedName>
        <fullName evidence="7">NAD(P)-dependent iron-only hydrogenase diaphorase iron-sulfur protein</fullName>
    </submittedName>
</protein>
<dbReference type="InterPro" id="IPR028431">
    <property type="entry name" value="NADP_DH_HndA-like"/>
</dbReference>
<dbReference type="Pfam" id="PF01257">
    <property type="entry name" value="2Fe-2S_thioredx"/>
    <property type="match status" value="1"/>
</dbReference>
<evidence type="ECO:0000256" key="4">
    <source>
        <dbReference type="ARBA" id="ARBA00023004"/>
    </source>
</evidence>
<evidence type="ECO:0000256" key="5">
    <source>
        <dbReference type="ARBA" id="ARBA00023014"/>
    </source>
</evidence>
<dbReference type="InterPro" id="IPR036249">
    <property type="entry name" value="Thioredoxin-like_sf"/>
</dbReference>
<dbReference type="EMBL" id="JRGF01000001">
    <property type="protein sequence ID" value="KHE43082.1"/>
    <property type="molecule type" value="Genomic_DNA"/>
</dbReference>
<keyword evidence="4" id="KW-0408">Iron</keyword>
<keyword evidence="8" id="KW-1185">Reference proteome</keyword>
<sequence length="164" mass="18022">MEKICMSQKRIDEIRAICKEHGNDPGELINILHTVQGKLGYLPKEVQELIAMELGIPAAKVYGVVTFYSFFTMKPKGKYPISVCMGTACYVRGAEKVLDEFKRQLGIEVGETTADGLFSLDSLRCVGACGLAPVVMVGQKVFGRLTQSSVKGIIDEFVNLEREA</sequence>
<evidence type="ECO:0000313" key="8">
    <source>
        <dbReference type="Proteomes" id="UP000030889"/>
    </source>
</evidence>
<comment type="similarity">
    <text evidence="1">Belongs to the complex I 24 kDa subunit family.</text>
</comment>
<dbReference type="CDD" id="cd03064">
    <property type="entry name" value="TRX_Fd_NuoE"/>
    <property type="match status" value="1"/>
</dbReference>
<dbReference type="PANTHER" id="PTHR43342">
    <property type="entry name" value="NADH-QUINONE OXIDOREDUCTASE, E SUBUNIT"/>
    <property type="match status" value="1"/>
</dbReference>
<comment type="caution">
    <text evidence="7">The sequence shown here is derived from an EMBL/GenBank/DDBJ whole genome shotgun (WGS) entry which is preliminary data.</text>
</comment>
<dbReference type="Proteomes" id="UP000030889">
    <property type="component" value="Unassembled WGS sequence"/>
</dbReference>
<evidence type="ECO:0000256" key="6">
    <source>
        <dbReference type="ARBA" id="ARBA00034078"/>
    </source>
</evidence>
<dbReference type="Gene3D" id="3.40.30.10">
    <property type="entry name" value="Glutaredoxin"/>
    <property type="match status" value="1"/>
</dbReference>
<dbReference type="Gene3D" id="1.10.10.1590">
    <property type="entry name" value="NADH-quinone oxidoreductase subunit E"/>
    <property type="match status" value="1"/>
</dbReference>
<dbReference type="RefSeq" id="WP_035471364.1">
    <property type="nucleotide sequence ID" value="NZ_JRGF01000001.1"/>
</dbReference>
<dbReference type="InterPro" id="IPR002023">
    <property type="entry name" value="NuoE-like"/>
</dbReference>